<keyword evidence="3" id="KW-1185">Reference proteome</keyword>
<feature type="compositionally biased region" description="Low complexity" evidence="1">
    <location>
        <begin position="140"/>
        <end position="152"/>
    </location>
</feature>
<name>A0A151IV22_9HYME</name>
<evidence type="ECO:0008006" key="4">
    <source>
        <dbReference type="Google" id="ProtNLM"/>
    </source>
</evidence>
<feature type="compositionally biased region" description="Basic and acidic residues" evidence="1">
    <location>
        <begin position="9"/>
        <end position="35"/>
    </location>
</feature>
<evidence type="ECO:0000313" key="3">
    <source>
        <dbReference type="Proteomes" id="UP000078492"/>
    </source>
</evidence>
<gene>
    <name evidence="2" type="ORF">ALC57_16457</name>
</gene>
<dbReference type="Proteomes" id="UP000078492">
    <property type="component" value="Unassembled WGS sequence"/>
</dbReference>
<organism evidence="2 3">
    <name type="scientific">Trachymyrmex cornetzi</name>
    <dbReference type="NCBI Taxonomy" id="471704"/>
    <lineage>
        <taxon>Eukaryota</taxon>
        <taxon>Metazoa</taxon>
        <taxon>Ecdysozoa</taxon>
        <taxon>Arthropoda</taxon>
        <taxon>Hexapoda</taxon>
        <taxon>Insecta</taxon>
        <taxon>Pterygota</taxon>
        <taxon>Neoptera</taxon>
        <taxon>Endopterygota</taxon>
        <taxon>Hymenoptera</taxon>
        <taxon>Apocrita</taxon>
        <taxon>Aculeata</taxon>
        <taxon>Formicoidea</taxon>
        <taxon>Formicidae</taxon>
        <taxon>Myrmicinae</taxon>
        <taxon>Trachymyrmex</taxon>
    </lineage>
</organism>
<evidence type="ECO:0000256" key="1">
    <source>
        <dbReference type="SAM" id="MobiDB-lite"/>
    </source>
</evidence>
<feature type="compositionally biased region" description="Basic and acidic residues" evidence="1">
    <location>
        <begin position="120"/>
        <end position="139"/>
    </location>
</feature>
<feature type="region of interest" description="Disordered" evidence="1">
    <location>
        <begin position="1"/>
        <end position="46"/>
    </location>
</feature>
<sequence length="599" mass="70490">MSRNIKGRGGKEVNQRNLDFRKDSNKTGEKKKVTFEEEGEANCPENKVREAMKEIAELKECMLKEMEEVKKERKRLTEIEEGWKNKERSWEIRIRILEENREELGKEVRSLREVIENRDRELEDGKSEAGDNGKSRGESRIGSWWSSRGGSDISEDRLSTREVGKLRKWISDKKKWERKNNIVLKGVDLNKARTNMKGEGREDWAEWIRNYLQVKLGLSCGIVGGRVSGRVIIATLENEVIKRDIMSNKYKLKGEQVYIENDLSWEERKIQERINKWAKEKKEIGEDIKIARGQEGRGEGREHVTEEEEKGRNRKVLFWNVAGVESKDRDFWRFITGHDYIGLNETWLTQKIYEHTEVMVRAKDGVTRSFLVNKGVRKDALGKDLYSREKEKYYNRNGWSKKAIEELRNKGINIVSEIRKRDRDIQIQVLDNKIREAKYNKKYKEIGTDRPSYLLKENLNKIMKGDGVRGLVRVRCGNMEEYNKYWLREEDRLCRFCGAGQDDLKPGLYQPCFKHYIADCLETKAWFEDLGGSIEDRLQRIWDDKLDDKKGEILVKLWKAKEGRLKERNSVRNGEKAVISIEDIEKRRQSRNLSLVNTG</sequence>
<dbReference type="AlphaFoldDB" id="A0A151IV22"/>
<accession>A0A151IV22</accession>
<proteinExistence type="predicted"/>
<reference evidence="2 3" key="1">
    <citation type="submission" date="2015-09" db="EMBL/GenBank/DDBJ databases">
        <title>Trachymyrmex cornetzi WGS genome.</title>
        <authorList>
            <person name="Nygaard S."/>
            <person name="Hu H."/>
            <person name="Boomsma J."/>
            <person name="Zhang G."/>
        </authorList>
    </citation>
    <scope>NUCLEOTIDE SEQUENCE [LARGE SCALE GENOMIC DNA]</scope>
    <source>
        <strain evidence="2">Tcor2-1</strain>
        <tissue evidence="2">Whole body</tissue>
    </source>
</reference>
<evidence type="ECO:0000313" key="2">
    <source>
        <dbReference type="EMBL" id="KYN11380.1"/>
    </source>
</evidence>
<dbReference type="EMBL" id="KQ980926">
    <property type="protein sequence ID" value="KYN11380.1"/>
    <property type="molecule type" value="Genomic_DNA"/>
</dbReference>
<feature type="region of interest" description="Disordered" evidence="1">
    <location>
        <begin position="120"/>
        <end position="154"/>
    </location>
</feature>
<protein>
    <recommendedName>
        <fullName evidence="4">Endonuclease/exonuclease/phosphatase domain-containing protein</fullName>
    </recommendedName>
</protein>